<evidence type="ECO:0000313" key="3">
    <source>
        <dbReference type="Proteomes" id="UP000001883"/>
    </source>
</evidence>
<name>D2NQJ5_ROTMD</name>
<feature type="transmembrane region" description="Helical" evidence="1">
    <location>
        <begin position="290"/>
        <end position="310"/>
    </location>
</feature>
<dbReference type="eggNOG" id="COG1511">
    <property type="taxonomic scope" value="Bacteria"/>
</dbReference>
<reference evidence="2 3" key="3">
    <citation type="journal article" date="2010" name="Sequencing">
        <title>Complete Genome Sequence of Rothia mucilaginosa DY-18: A Clinical Isolate with Dense Meshwork-Like Structures from a Persistent Apical Periodontitis Lesion.</title>
        <authorList>
            <person name="Yamane K."/>
            <person name="Nambu T."/>
            <person name="Yamanaka T."/>
            <person name="Mashimo C."/>
            <person name="Sugimori C."/>
            <person name="Leung K.-P."/>
            <person name="Fukushima H."/>
        </authorList>
    </citation>
    <scope>NUCLEOTIDE SEQUENCE [LARGE SCALE GENOMIC DNA]</scope>
    <source>
        <strain evidence="2 3">DY-18</strain>
    </source>
</reference>
<organism evidence="2 3">
    <name type="scientific">Rothia mucilaginosa (strain DY-18)</name>
    <name type="common">Stomatococcus mucilaginosus</name>
    <dbReference type="NCBI Taxonomy" id="680646"/>
    <lineage>
        <taxon>Bacteria</taxon>
        <taxon>Bacillati</taxon>
        <taxon>Actinomycetota</taxon>
        <taxon>Actinomycetes</taxon>
        <taxon>Micrococcales</taxon>
        <taxon>Micrococcaceae</taxon>
        <taxon>Rothia</taxon>
    </lineage>
</organism>
<gene>
    <name evidence="2" type="ordered locus">RMDY18_00890</name>
</gene>
<dbReference type="Proteomes" id="UP000001883">
    <property type="component" value="Chromosome"/>
</dbReference>
<accession>D2NQJ5</accession>
<feature type="transmembrane region" description="Helical" evidence="1">
    <location>
        <begin position="379"/>
        <end position="399"/>
    </location>
</feature>
<proteinExistence type="predicted"/>
<keyword evidence="1" id="KW-0472">Membrane</keyword>
<feature type="transmembrane region" description="Helical" evidence="1">
    <location>
        <begin position="231"/>
        <end position="251"/>
    </location>
</feature>
<keyword evidence="1" id="KW-1133">Transmembrane helix</keyword>
<dbReference type="KEGG" id="rmu:RMDY18_00890"/>
<feature type="transmembrane region" description="Helical" evidence="1">
    <location>
        <begin position="50"/>
        <end position="73"/>
    </location>
</feature>
<feature type="transmembrane region" description="Helical" evidence="1">
    <location>
        <begin position="263"/>
        <end position="284"/>
    </location>
</feature>
<keyword evidence="1" id="KW-0812">Transmembrane</keyword>
<feature type="transmembrane region" description="Helical" evidence="1">
    <location>
        <begin position="317"/>
        <end position="335"/>
    </location>
</feature>
<reference evidence="2 3" key="2">
    <citation type="journal article" date="2010" name="J Osaka Dent Univ">
        <title>Isolation and identification of Rothia mucilaginosa from persistent apical periodontitis lesions.</title>
        <authorList>
            <person name="Yamane K."/>
            <person name="Yoshida M."/>
            <person name="Fujihira T."/>
            <person name="Baba T."/>
            <person name="Tsuji N."/>
            <person name="Hayashi H."/>
            <person name="Sugimori C."/>
            <person name="Yamanaka T."/>
            <person name="Mashimo C."/>
            <person name="Nambu T."/>
            <person name="Kawai H."/>
            <person name="Fukushima H."/>
        </authorList>
    </citation>
    <scope>NUCLEOTIDE SEQUENCE [LARGE SCALE GENOMIC DNA]</scope>
    <source>
        <strain evidence="2 3">DY-18</strain>
    </source>
</reference>
<dbReference type="EMBL" id="AP011540">
    <property type="protein sequence ID" value="BAI63921.1"/>
    <property type="molecule type" value="Genomic_DNA"/>
</dbReference>
<sequence length="409" mass="42386">MEIVMNNETATAVTAEAVTAAATQAAASQKIAAKSIAETSTQETTDRSSWLKVITTSVLSSLVVALIVLAFTWPTKTMEAKNLPVSIAGPEVTVSQFEQSLKDQGIETFDLKQASSRKEAEQQIKQRETYGAIIFTEGAAPEVLTAPAANAAATQMLNGVATQLNAQIQQKALAAKTEALTQAVQAGGEQGAQAAAQLEQMKVQAEQASAMAVKTTVVVPLSENDSSGSGIAISAFPLVIGGILGASFSVLRVNGTWRRFATATLYSVIGGALTALILNVWFGIIPGDFATLWAAFGATYLATAFFIVGVGALSSPLIGLAVGAVITMFIGNPISGASMPSVFLPGVWGQIGQMMVPGASSTLLRSIAYFPEATTSGQWLVLGSWIACGLLAGVIGWALKERRPATVEA</sequence>
<dbReference type="STRING" id="680646.RMDY18_00890"/>
<protein>
    <submittedName>
        <fullName evidence="2">Uncharacterized protein conserved in archaea</fullName>
    </submittedName>
</protein>
<evidence type="ECO:0000313" key="2">
    <source>
        <dbReference type="EMBL" id="BAI63921.1"/>
    </source>
</evidence>
<reference evidence="3" key="1">
    <citation type="submission" date="2009-07" db="EMBL/GenBank/DDBJ databases">
        <title>Complete genome sequence of Rothia mucilaginosa DJ.</title>
        <authorList>
            <person name="Yamane K."/>
            <person name="Nambu T."/>
            <person name="Mashimo C."/>
            <person name="Sugimori C."/>
            <person name="Yamanaka T."/>
            <person name="Leung K."/>
            <person name="Fukushima H."/>
        </authorList>
    </citation>
    <scope>NUCLEOTIDE SEQUENCE [LARGE SCALE GENOMIC DNA]</scope>
    <source>
        <strain evidence="3">DY-18</strain>
    </source>
</reference>
<keyword evidence="3" id="KW-1185">Reference proteome</keyword>
<evidence type="ECO:0000256" key="1">
    <source>
        <dbReference type="SAM" id="Phobius"/>
    </source>
</evidence>
<dbReference type="HOGENOM" id="CLU_045983_2_0_11"/>
<dbReference type="AlphaFoldDB" id="D2NQJ5"/>